<evidence type="ECO:0000313" key="5">
    <source>
        <dbReference type="Proteomes" id="UP000655225"/>
    </source>
</evidence>
<feature type="repeat" description="PPR" evidence="2">
    <location>
        <begin position="529"/>
        <end position="563"/>
    </location>
</feature>
<feature type="compositionally biased region" description="Basic and acidic residues" evidence="3">
    <location>
        <begin position="784"/>
        <end position="804"/>
    </location>
</feature>
<dbReference type="FunFam" id="1.25.40.10:FF:000364">
    <property type="entry name" value="Pentatricopeptide repeat (PPR-like) superfamily protein"/>
    <property type="match status" value="1"/>
</dbReference>
<dbReference type="Proteomes" id="UP000655225">
    <property type="component" value="Unassembled WGS sequence"/>
</dbReference>
<name>A0A835DN04_TETSI</name>
<dbReference type="FunFam" id="1.25.40.10:FF:000073">
    <property type="entry name" value="Pentatricopeptide repeat-containing protein chloroplastic"/>
    <property type="match status" value="1"/>
</dbReference>
<feature type="repeat" description="PPR" evidence="2">
    <location>
        <begin position="131"/>
        <end position="165"/>
    </location>
</feature>
<sequence>MNLVCPSGRFFRFKPTHEILLPSHPNVSIWNSVFKSCIASRNSRWVFLLFRQLLQTNVKPNDLTFSLLIKASSSSSDSLNAKQEAFQIHTHLLKSAFDQFVYVSTALLDFYAKSGCISIAHQLFQDMPHRDLIAWNALICGYSRNGYDFDALELFIQMLKQGISPCRTTLVSVVPSCARPELLFQGRSIFGFGVKTALDLDSRVKNALTSMYAKCADLDAARLLFEGMSERCVISWNTMIGAYAQNGFFDEALLVFKQMREEGVGSNSVTIVNLLSAKAHPDSTHSYAIKTGVDTDASVFTSLVCLYAKGKNTESAGLLYETLPQKDLISLTAVISSYAEKGNMGLVLECFAQMQHLGMKADAVAIVSILHGFTDPTYIDIGVSFHGYGIKSGFCADSLVVNGLISMYTKFNDTEAAFSLFLEMHERPLISWNSMISSCVQAGRSRDAMELFCQMKMFGYNPDLITVTSVLSGSSQLGSLQFGRRVHNYILRNNLEVEDFVGTALIDMYAKCGSIESAERVFKNIEEPCLATWNTMISGYGLYGLEHQALSHYFKMIEQGLQPDGITFLGVLSACAHAGLVHEGQRYFRIMREEFSLAPGLQHFACMVDLFGRAGLFNEAITFIKNMEVKPDSVVWAALLGACCIHKEIKLGECLAKQIFLSDYRHGGFYVLISNLYAATGRWDDVARMREMMRDTGGDGSSGISLIEFASTIQKRDGSFDGLNSPTGSLSSYIASRHESDSSDKWQRKLVGSWSHGFLGSEREVGLLKVDEYKVLAVEKAMKADEKAREKARKTKDSAMEKTAEYSLNML</sequence>
<dbReference type="OMA" id="LQHCACM"/>
<dbReference type="NCBIfam" id="TIGR00756">
    <property type="entry name" value="PPR"/>
    <property type="match status" value="5"/>
</dbReference>
<dbReference type="Gene3D" id="1.25.40.10">
    <property type="entry name" value="Tetratricopeptide repeat domain"/>
    <property type="match status" value="6"/>
</dbReference>
<dbReference type="OrthoDB" id="204980at2759"/>
<evidence type="ECO:0000313" key="4">
    <source>
        <dbReference type="EMBL" id="KAF8410058.1"/>
    </source>
</evidence>
<dbReference type="FunFam" id="1.25.40.10:FF:001228">
    <property type="entry name" value="Pentatricopeptide repeat-containing protein At4g20770"/>
    <property type="match status" value="1"/>
</dbReference>
<comment type="caution">
    <text evidence="4">The sequence shown here is derived from an EMBL/GenBank/DDBJ whole genome shotgun (WGS) entry which is preliminary data.</text>
</comment>
<dbReference type="Pfam" id="PF01535">
    <property type="entry name" value="PPR"/>
    <property type="match status" value="9"/>
</dbReference>
<dbReference type="GO" id="GO:0003723">
    <property type="term" value="F:RNA binding"/>
    <property type="evidence" value="ECO:0007669"/>
    <property type="project" value="InterPro"/>
</dbReference>
<reference evidence="4 5" key="1">
    <citation type="submission" date="2020-04" db="EMBL/GenBank/DDBJ databases">
        <title>Plant Genome Project.</title>
        <authorList>
            <person name="Zhang R.-G."/>
        </authorList>
    </citation>
    <scope>NUCLEOTIDE SEQUENCE [LARGE SCALE GENOMIC DNA]</scope>
    <source>
        <strain evidence="4">YNK0</strain>
        <tissue evidence="4">Leaf</tissue>
    </source>
</reference>
<dbReference type="InterPro" id="IPR046960">
    <property type="entry name" value="PPR_At4g14850-like_plant"/>
</dbReference>
<dbReference type="PROSITE" id="PS51375">
    <property type="entry name" value="PPR"/>
    <property type="match status" value="5"/>
</dbReference>
<keyword evidence="5" id="KW-1185">Reference proteome</keyword>
<protein>
    <recommendedName>
        <fullName evidence="6">Pentatricopeptide repeat-containing protein</fullName>
    </recommendedName>
</protein>
<dbReference type="FunFam" id="1.25.40.10:FF:000288">
    <property type="entry name" value="Pentatricopeptide repeat-containing protein At4g02750"/>
    <property type="match status" value="1"/>
</dbReference>
<feature type="region of interest" description="Disordered" evidence="3">
    <location>
        <begin position="784"/>
        <end position="811"/>
    </location>
</feature>
<dbReference type="FunFam" id="1.25.40.10:FF:001319">
    <property type="entry name" value="Pentatricopeptide repeat-containing protein"/>
    <property type="match status" value="1"/>
</dbReference>
<dbReference type="AlphaFoldDB" id="A0A835DN04"/>
<evidence type="ECO:0008006" key="6">
    <source>
        <dbReference type="Google" id="ProtNLM"/>
    </source>
</evidence>
<dbReference type="InterPro" id="IPR002885">
    <property type="entry name" value="PPR_rpt"/>
</dbReference>
<evidence type="ECO:0000256" key="3">
    <source>
        <dbReference type="SAM" id="MobiDB-lite"/>
    </source>
</evidence>
<dbReference type="InterPro" id="IPR011990">
    <property type="entry name" value="TPR-like_helical_dom_sf"/>
</dbReference>
<dbReference type="Pfam" id="PF13041">
    <property type="entry name" value="PPR_2"/>
    <property type="match status" value="1"/>
</dbReference>
<feature type="repeat" description="PPR" evidence="2">
    <location>
        <begin position="327"/>
        <end position="361"/>
    </location>
</feature>
<organism evidence="4 5">
    <name type="scientific">Tetracentron sinense</name>
    <name type="common">Spur-leaf</name>
    <dbReference type="NCBI Taxonomy" id="13715"/>
    <lineage>
        <taxon>Eukaryota</taxon>
        <taxon>Viridiplantae</taxon>
        <taxon>Streptophyta</taxon>
        <taxon>Embryophyta</taxon>
        <taxon>Tracheophyta</taxon>
        <taxon>Spermatophyta</taxon>
        <taxon>Magnoliopsida</taxon>
        <taxon>Trochodendrales</taxon>
        <taxon>Trochodendraceae</taxon>
        <taxon>Tetracentron</taxon>
    </lineage>
</organism>
<dbReference type="PANTHER" id="PTHR47926">
    <property type="entry name" value="PENTATRICOPEPTIDE REPEAT-CONTAINING PROTEIN"/>
    <property type="match status" value="1"/>
</dbReference>
<dbReference type="GO" id="GO:0009451">
    <property type="term" value="P:RNA modification"/>
    <property type="evidence" value="ECO:0007669"/>
    <property type="project" value="InterPro"/>
</dbReference>
<dbReference type="EMBL" id="JABCRI010000002">
    <property type="protein sequence ID" value="KAF8410058.1"/>
    <property type="molecule type" value="Genomic_DNA"/>
</dbReference>
<dbReference type="InterPro" id="IPR046848">
    <property type="entry name" value="E_motif"/>
</dbReference>
<feature type="repeat" description="PPR" evidence="2">
    <location>
        <begin position="232"/>
        <end position="266"/>
    </location>
</feature>
<proteinExistence type="predicted"/>
<keyword evidence="1" id="KW-0677">Repeat</keyword>
<evidence type="ECO:0000256" key="2">
    <source>
        <dbReference type="PROSITE-ProRule" id="PRU00708"/>
    </source>
</evidence>
<feature type="repeat" description="PPR" evidence="2">
    <location>
        <begin position="428"/>
        <end position="462"/>
    </location>
</feature>
<evidence type="ECO:0000256" key="1">
    <source>
        <dbReference type="ARBA" id="ARBA00022737"/>
    </source>
</evidence>
<dbReference type="Pfam" id="PF20431">
    <property type="entry name" value="E_motif"/>
    <property type="match status" value="1"/>
</dbReference>
<accession>A0A835DN04</accession>
<gene>
    <name evidence="4" type="ORF">HHK36_002580</name>
</gene>